<dbReference type="EMBL" id="CP087164">
    <property type="protein sequence ID" value="UGS35634.1"/>
    <property type="molecule type" value="Genomic_DNA"/>
</dbReference>
<dbReference type="RefSeq" id="WP_259315317.1">
    <property type="nucleotide sequence ID" value="NZ_CP087164.1"/>
</dbReference>
<evidence type="ECO:0000313" key="1">
    <source>
        <dbReference type="EMBL" id="UGS35634.1"/>
    </source>
</evidence>
<dbReference type="KEGG" id="sbae:DSM104329_02029"/>
<accession>A0A9E6XWB1</accession>
<proteinExistence type="predicted"/>
<reference evidence="1" key="1">
    <citation type="journal article" date="2022" name="Int. J. Syst. Evol. Microbiol.">
        <title>Pseudomonas aegrilactucae sp. nov. and Pseudomonas morbosilactucae sp. nov., pathogens causing bacterial rot of lettuce in Japan.</title>
        <authorList>
            <person name="Sawada H."/>
            <person name="Fujikawa T."/>
            <person name="Satou M."/>
        </authorList>
    </citation>
    <scope>NUCLEOTIDE SEQUENCE</scope>
    <source>
        <strain evidence="1">0166_1</strain>
    </source>
</reference>
<gene>
    <name evidence="1" type="ORF">DSM104329_02029</name>
</gene>
<evidence type="ECO:0000313" key="2">
    <source>
        <dbReference type="Proteomes" id="UP001162834"/>
    </source>
</evidence>
<name>A0A9E6XWB1_9ACTN</name>
<dbReference type="Proteomes" id="UP001162834">
    <property type="component" value="Chromosome"/>
</dbReference>
<protein>
    <submittedName>
        <fullName evidence="1">Uncharacterized protein</fullName>
    </submittedName>
</protein>
<dbReference type="AlphaFoldDB" id="A0A9E6XWB1"/>
<keyword evidence="2" id="KW-1185">Reference proteome</keyword>
<sequence>MVLRFPDDFKYVRPTISAKFCLVVGVALPLGGAMATQDHLTLTDLKPQAGAAIHVVPNMNYAISGATVAMPPSDRSDAPQFGSVVRW</sequence>
<organism evidence="1 2">
    <name type="scientific">Capillimicrobium parvum</name>
    <dbReference type="NCBI Taxonomy" id="2884022"/>
    <lineage>
        <taxon>Bacteria</taxon>
        <taxon>Bacillati</taxon>
        <taxon>Actinomycetota</taxon>
        <taxon>Thermoleophilia</taxon>
        <taxon>Solirubrobacterales</taxon>
        <taxon>Capillimicrobiaceae</taxon>
        <taxon>Capillimicrobium</taxon>
    </lineage>
</organism>